<sequence>MPTRLFGERTGRTAAETTRRVAVRAKGLERGDWGAEAAGAAVAGTAAAAATSVLVATGVIVAE</sequence>
<accession>A0A286DP67</accession>
<evidence type="ECO:0000313" key="2">
    <source>
        <dbReference type="EMBL" id="SOD60334.1"/>
    </source>
</evidence>
<feature type="transmembrane region" description="Helical" evidence="1">
    <location>
        <begin position="37"/>
        <end position="62"/>
    </location>
</feature>
<name>A0A286DP67_9ACTN</name>
<proteinExistence type="predicted"/>
<dbReference type="RefSeq" id="WP_141514538.1">
    <property type="nucleotide sequence ID" value="NZ_OCNE01000002.1"/>
</dbReference>
<evidence type="ECO:0000313" key="3">
    <source>
        <dbReference type="Proteomes" id="UP000219072"/>
    </source>
</evidence>
<keyword evidence="1" id="KW-0472">Membrane</keyword>
<organism evidence="2 3">
    <name type="scientific">Streptomyces zhaozhouensis</name>
    <dbReference type="NCBI Taxonomy" id="1300267"/>
    <lineage>
        <taxon>Bacteria</taxon>
        <taxon>Bacillati</taxon>
        <taxon>Actinomycetota</taxon>
        <taxon>Actinomycetes</taxon>
        <taxon>Kitasatosporales</taxon>
        <taxon>Streptomycetaceae</taxon>
        <taxon>Streptomyces</taxon>
    </lineage>
</organism>
<keyword evidence="1" id="KW-0812">Transmembrane</keyword>
<dbReference type="EMBL" id="OCNE01000002">
    <property type="protein sequence ID" value="SOD60334.1"/>
    <property type="molecule type" value="Genomic_DNA"/>
</dbReference>
<keyword evidence="3" id="KW-1185">Reference proteome</keyword>
<dbReference type="AlphaFoldDB" id="A0A286DP67"/>
<protein>
    <submittedName>
        <fullName evidence="2">Uncharacterized protein</fullName>
    </submittedName>
</protein>
<reference evidence="2 3" key="1">
    <citation type="submission" date="2017-09" db="EMBL/GenBank/DDBJ databases">
        <authorList>
            <person name="Ehlers B."/>
            <person name="Leendertz F.H."/>
        </authorList>
    </citation>
    <scope>NUCLEOTIDE SEQUENCE [LARGE SCALE GENOMIC DNA]</scope>
    <source>
        <strain evidence="2 3">CGMCC 4.7095</strain>
    </source>
</reference>
<evidence type="ECO:0000256" key="1">
    <source>
        <dbReference type="SAM" id="Phobius"/>
    </source>
</evidence>
<dbReference type="Proteomes" id="UP000219072">
    <property type="component" value="Unassembled WGS sequence"/>
</dbReference>
<gene>
    <name evidence="2" type="ORF">SAMN06297387_10294</name>
</gene>
<keyword evidence="1" id="KW-1133">Transmembrane helix</keyword>